<evidence type="ECO:0008006" key="3">
    <source>
        <dbReference type="Google" id="ProtNLM"/>
    </source>
</evidence>
<evidence type="ECO:0000313" key="2">
    <source>
        <dbReference type="Proteomes" id="UP000316921"/>
    </source>
</evidence>
<dbReference type="PANTHER" id="PTHR36456">
    <property type="entry name" value="UPF0232 PROTEIN SCO3875"/>
    <property type="match status" value="1"/>
</dbReference>
<dbReference type="PANTHER" id="PTHR36456:SF1">
    <property type="entry name" value="UPF0232 PROTEIN SCO3875"/>
    <property type="match status" value="1"/>
</dbReference>
<sequence>MTNGRPGRGGSEPTSFGELLGEITHAAGLDRPKRTDPVFDAWNEVAGVSLAAVARPVRFRQGELSIDVSSASHYHELVAFHGEGLRKRLNEVLGDERVKRLVFKHQAGT</sequence>
<proteinExistence type="predicted"/>
<dbReference type="Proteomes" id="UP000316921">
    <property type="component" value="Chromosome"/>
</dbReference>
<dbReference type="AlphaFoldDB" id="A0A518BD96"/>
<dbReference type="RefSeq" id="WP_419191967.1">
    <property type="nucleotide sequence ID" value="NZ_CP036287.1"/>
</dbReference>
<organism evidence="1 2">
    <name type="scientific">Engelhardtia mirabilis</name>
    <dbReference type="NCBI Taxonomy" id="2528011"/>
    <lineage>
        <taxon>Bacteria</taxon>
        <taxon>Pseudomonadati</taxon>
        <taxon>Planctomycetota</taxon>
        <taxon>Planctomycetia</taxon>
        <taxon>Planctomycetia incertae sedis</taxon>
        <taxon>Engelhardtia</taxon>
    </lineage>
</organism>
<accession>A0A518BD96</accession>
<keyword evidence="2" id="KW-1185">Reference proteome</keyword>
<dbReference type="Pfam" id="PF05258">
    <property type="entry name" value="DciA"/>
    <property type="match status" value="1"/>
</dbReference>
<reference evidence="1 2" key="1">
    <citation type="submission" date="2019-02" db="EMBL/GenBank/DDBJ databases">
        <title>Deep-cultivation of Planctomycetes and their phenomic and genomic characterization uncovers novel biology.</title>
        <authorList>
            <person name="Wiegand S."/>
            <person name="Jogler M."/>
            <person name="Boedeker C."/>
            <person name="Pinto D."/>
            <person name="Vollmers J."/>
            <person name="Rivas-Marin E."/>
            <person name="Kohn T."/>
            <person name="Peeters S.H."/>
            <person name="Heuer A."/>
            <person name="Rast P."/>
            <person name="Oberbeckmann S."/>
            <person name="Bunk B."/>
            <person name="Jeske O."/>
            <person name="Meyerdierks A."/>
            <person name="Storesund J.E."/>
            <person name="Kallscheuer N."/>
            <person name="Luecker S."/>
            <person name="Lage O.M."/>
            <person name="Pohl T."/>
            <person name="Merkel B.J."/>
            <person name="Hornburger P."/>
            <person name="Mueller R.-W."/>
            <person name="Bruemmer F."/>
            <person name="Labrenz M."/>
            <person name="Spormann A.M."/>
            <person name="Op den Camp H."/>
            <person name="Overmann J."/>
            <person name="Amann R."/>
            <person name="Jetten M.S.M."/>
            <person name="Mascher T."/>
            <person name="Medema M.H."/>
            <person name="Devos D.P."/>
            <person name="Kaster A.-K."/>
            <person name="Ovreas L."/>
            <person name="Rohde M."/>
            <person name="Galperin M.Y."/>
            <person name="Jogler C."/>
        </authorList>
    </citation>
    <scope>NUCLEOTIDE SEQUENCE [LARGE SCALE GENOMIC DNA]</scope>
    <source>
        <strain evidence="1 2">Pla133</strain>
    </source>
</reference>
<dbReference type="InterPro" id="IPR007922">
    <property type="entry name" value="DciA-like"/>
</dbReference>
<dbReference type="KEGG" id="pbap:Pla133_00030"/>
<gene>
    <name evidence="1" type="ORF">Pla133_00030</name>
</gene>
<dbReference type="EMBL" id="CP036287">
    <property type="protein sequence ID" value="QDU64942.1"/>
    <property type="molecule type" value="Genomic_DNA"/>
</dbReference>
<protein>
    <recommendedName>
        <fullName evidence="3">DUF721 domain-containing protein</fullName>
    </recommendedName>
</protein>
<name>A0A518BD96_9BACT</name>
<evidence type="ECO:0000313" key="1">
    <source>
        <dbReference type="EMBL" id="QDU64942.1"/>
    </source>
</evidence>